<dbReference type="AlphaFoldDB" id="A0A971S145"/>
<dbReference type="EMBL" id="JAAYEE010000167">
    <property type="protein sequence ID" value="NLW35763.1"/>
    <property type="molecule type" value="Genomic_DNA"/>
</dbReference>
<accession>A0A971S145</accession>
<name>A0A971S145_9BACT</name>
<gene>
    <name evidence="3" type="ORF">GXY80_09825</name>
</gene>
<organism evidence="3 4">
    <name type="scientific">Syntrophorhabdus aromaticivorans</name>
    <dbReference type="NCBI Taxonomy" id="328301"/>
    <lineage>
        <taxon>Bacteria</taxon>
        <taxon>Pseudomonadati</taxon>
        <taxon>Thermodesulfobacteriota</taxon>
        <taxon>Syntrophorhabdia</taxon>
        <taxon>Syntrophorhabdales</taxon>
        <taxon>Syntrophorhabdaceae</taxon>
        <taxon>Syntrophorhabdus</taxon>
    </lineage>
</organism>
<keyword evidence="2" id="KW-0472">Membrane</keyword>
<sequence length="435" mass="48912">MNREELSHYLVRIGLGQDRATRVLESFLQQFTSKGISDAQAIEEVAADLQSKGKLYQQVLWMIEKETASTMSLSLAEDMHPTSKHPKPTGRPKPSGQDERQTTSPGPSRATDRSHAAPSKKQGFISRHTTLVSIIVVVALLASAGAAIKSFRKSEYAKVLDSFDQQLKMDTQEQFERSLENMKLLIEYTATQVNKRGWSESEVDHFYQNTGDRHKRFVQSMETAAAGESALYGHDCRTIRQSLCGGMHMVLRSIRDEDHQLIVRLVELSAGPTSYVHCDPAAYKPSANMVLEHDEKLERNGKKYVKYVLREKTDTEKRMENLFKIPQKSLPPSGATPPQPTRQEDPFAAENAARRKAEDEAFYKAQNDVYRMNAAYFGKHGRRCSDARELLGWYQAEGKQVAQSTVDFINNGMIGLEQKEDGTGGRVLDLRPAAK</sequence>
<keyword evidence="2" id="KW-1133">Transmembrane helix</keyword>
<keyword evidence="2" id="KW-0812">Transmembrane</keyword>
<feature type="region of interest" description="Disordered" evidence="1">
    <location>
        <begin position="77"/>
        <end position="122"/>
    </location>
</feature>
<comment type="caution">
    <text evidence="3">The sequence shown here is derived from an EMBL/GenBank/DDBJ whole genome shotgun (WGS) entry which is preliminary data.</text>
</comment>
<proteinExistence type="predicted"/>
<feature type="region of interest" description="Disordered" evidence="1">
    <location>
        <begin position="325"/>
        <end position="353"/>
    </location>
</feature>
<protein>
    <submittedName>
        <fullName evidence="3">Uncharacterized protein</fullName>
    </submittedName>
</protein>
<dbReference type="Proteomes" id="UP000777265">
    <property type="component" value="Unassembled WGS sequence"/>
</dbReference>
<evidence type="ECO:0000313" key="3">
    <source>
        <dbReference type="EMBL" id="NLW35763.1"/>
    </source>
</evidence>
<reference evidence="3" key="2">
    <citation type="submission" date="2020-01" db="EMBL/GenBank/DDBJ databases">
        <authorList>
            <person name="Campanaro S."/>
        </authorList>
    </citation>
    <scope>NUCLEOTIDE SEQUENCE</scope>
    <source>
        <strain evidence="3">AS06rmzACSIP_7</strain>
    </source>
</reference>
<evidence type="ECO:0000256" key="2">
    <source>
        <dbReference type="SAM" id="Phobius"/>
    </source>
</evidence>
<feature type="transmembrane region" description="Helical" evidence="2">
    <location>
        <begin position="129"/>
        <end position="148"/>
    </location>
</feature>
<evidence type="ECO:0000256" key="1">
    <source>
        <dbReference type="SAM" id="MobiDB-lite"/>
    </source>
</evidence>
<evidence type="ECO:0000313" key="4">
    <source>
        <dbReference type="Proteomes" id="UP000777265"/>
    </source>
</evidence>
<reference evidence="3" key="1">
    <citation type="journal article" date="2020" name="Biotechnol. Biofuels">
        <title>New insights from the biogas microbiome by comprehensive genome-resolved metagenomics of nearly 1600 species originating from multiple anaerobic digesters.</title>
        <authorList>
            <person name="Campanaro S."/>
            <person name="Treu L."/>
            <person name="Rodriguez-R L.M."/>
            <person name="Kovalovszki A."/>
            <person name="Ziels R.M."/>
            <person name="Maus I."/>
            <person name="Zhu X."/>
            <person name="Kougias P.G."/>
            <person name="Basile A."/>
            <person name="Luo G."/>
            <person name="Schluter A."/>
            <person name="Konstantinidis K.T."/>
            <person name="Angelidaki I."/>
        </authorList>
    </citation>
    <scope>NUCLEOTIDE SEQUENCE</scope>
    <source>
        <strain evidence="3">AS06rmzACSIP_7</strain>
    </source>
</reference>